<feature type="transmembrane region" description="Helical" evidence="1">
    <location>
        <begin position="27"/>
        <end position="48"/>
    </location>
</feature>
<feature type="domain" description="Minor tail T" evidence="2">
    <location>
        <begin position="5"/>
        <end position="71"/>
    </location>
</feature>
<protein>
    <recommendedName>
        <fullName evidence="2">Minor tail T domain-containing protein</fullName>
    </recommendedName>
</protein>
<organism evidence="3">
    <name type="scientific">viral metagenome</name>
    <dbReference type="NCBI Taxonomy" id="1070528"/>
    <lineage>
        <taxon>unclassified sequences</taxon>
        <taxon>metagenomes</taxon>
        <taxon>organismal metagenomes</taxon>
    </lineage>
</organism>
<accession>A0A6M3IPU1</accession>
<name>A0A6M3IPU1_9ZZZZ</name>
<proteinExistence type="predicted"/>
<dbReference type="InterPro" id="IPR009350">
    <property type="entry name" value="Phage_tail_T"/>
</dbReference>
<dbReference type="EMBL" id="MT141375">
    <property type="protein sequence ID" value="QJA59579.1"/>
    <property type="molecule type" value="Genomic_DNA"/>
</dbReference>
<keyword evidence="1" id="KW-1133">Transmembrane helix</keyword>
<dbReference type="Pfam" id="PF06223">
    <property type="entry name" value="Phage_tail_T"/>
    <property type="match status" value="1"/>
</dbReference>
<keyword evidence="1" id="KW-0472">Membrane</keyword>
<evidence type="ECO:0000259" key="2">
    <source>
        <dbReference type="Pfam" id="PF06223"/>
    </source>
</evidence>
<evidence type="ECO:0000256" key="1">
    <source>
        <dbReference type="SAM" id="Phobius"/>
    </source>
</evidence>
<reference evidence="3" key="1">
    <citation type="submission" date="2020-03" db="EMBL/GenBank/DDBJ databases">
        <title>The deep terrestrial virosphere.</title>
        <authorList>
            <person name="Holmfeldt K."/>
            <person name="Nilsson E."/>
            <person name="Simone D."/>
            <person name="Lopez-Fernandez M."/>
            <person name="Wu X."/>
            <person name="de Brujin I."/>
            <person name="Lundin D."/>
            <person name="Andersson A."/>
            <person name="Bertilsson S."/>
            <person name="Dopson M."/>
        </authorList>
    </citation>
    <scope>NUCLEOTIDE SEQUENCE</scope>
    <source>
        <strain evidence="3">MM415B01265</strain>
    </source>
</reference>
<evidence type="ECO:0000313" key="3">
    <source>
        <dbReference type="EMBL" id="QJA59579.1"/>
    </source>
</evidence>
<gene>
    <name evidence="3" type="ORF">MM415B01265_0024</name>
</gene>
<keyword evidence="1" id="KW-0812">Transmembrane</keyword>
<dbReference type="AlphaFoldDB" id="A0A6M3IPU1"/>
<sequence length="105" mass="12200">MPHLTAQQFGEWQEYARLEPFGYWDRWARFAMLAAVIANGVSGLSKVWGGKTQKRYSMEDFMPKEEAQKSAAAKRQPWKHIRNMMLTHFGLMDKAKERGLIDDGH</sequence>